<dbReference type="Proteomes" id="UP000501443">
    <property type="component" value="Chromosome 1"/>
</dbReference>
<dbReference type="Proteomes" id="UP000094761">
    <property type="component" value="Unassembled WGS sequence"/>
</dbReference>
<evidence type="ECO:0000313" key="8">
    <source>
        <dbReference type="EMBL" id="OAN00143.1"/>
    </source>
</evidence>
<dbReference type="GeneID" id="78074686"/>
<reference evidence="8 10" key="1">
    <citation type="submission" date="2016-03" db="EMBL/GenBank/DDBJ databases">
        <title>Draft genome sequence of the Vibrio tubiashii subs. europaeus.</title>
        <authorList>
            <person name="Spinard E."/>
            <person name="Dubert J."/>
            <person name="Nelson D.R."/>
            <person name="Barja J.L."/>
        </authorList>
    </citation>
    <scope>NUCLEOTIDE SEQUENCE [LARGE SCALE GENOMIC DNA]</scope>
    <source>
        <strain evidence="10">PP-638</strain>
        <strain evidence="8">PP2-638</strain>
    </source>
</reference>
<feature type="chain" id="PRO_5044550656" description="Autoinducer 2-binding periplasmic protein LuxP" evidence="5">
    <location>
        <begin position="28"/>
        <end position="341"/>
    </location>
</feature>
<reference evidence="9 11" key="2">
    <citation type="submission" date="2020-05" db="EMBL/GenBank/DDBJ databases">
        <title>First description outside Europe of the emergent pathogen for shellfish aquaculture Vibrio europaeus.</title>
        <authorList>
            <person name="Dubert J."/>
            <person name="Rojas R."/>
        </authorList>
    </citation>
    <scope>NUCLEOTIDE SEQUENCE [LARGE SCALE GENOMIC DNA]</scope>
    <source>
        <strain evidence="9 11">NPI-1</strain>
    </source>
</reference>
<evidence type="ECO:0000313" key="10">
    <source>
        <dbReference type="Proteomes" id="UP000094761"/>
    </source>
</evidence>
<evidence type="ECO:0000256" key="1">
    <source>
        <dbReference type="ARBA" id="ARBA00004196"/>
    </source>
</evidence>
<evidence type="ECO:0000313" key="12">
    <source>
        <dbReference type="Proteomes" id="UP001150001"/>
    </source>
</evidence>
<name>A0A178JD89_9VIBR</name>
<evidence type="ECO:0000256" key="5">
    <source>
        <dbReference type="SAM" id="SignalP"/>
    </source>
</evidence>
<comment type="similarity">
    <text evidence="2">Belongs to the bacterial solute-binding protein 2 family.</text>
</comment>
<evidence type="ECO:0000256" key="2">
    <source>
        <dbReference type="ARBA" id="ARBA00007639"/>
    </source>
</evidence>
<evidence type="ECO:0000259" key="6">
    <source>
        <dbReference type="Pfam" id="PF13407"/>
    </source>
</evidence>
<protein>
    <recommendedName>
        <fullName evidence="3">Autoinducer 2-binding periplasmic protein LuxP</fullName>
    </recommendedName>
</protein>
<evidence type="ECO:0000313" key="7">
    <source>
        <dbReference type="EMBL" id="MDC5738514.1"/>
    </source>
</evidence>
<keyword evidence="4 5" id="KW-0732">Signal</keyword>
<comment type="subcellular location">
    <subcellularLocation>
        <location evidence="1">Cell envelope</location>
    </subcellularLocation>
</comment>
<dbReference type="PANTHER" id="PTHR46847">
    <property type="entry name" value="D-ALLOSE-BINDING PERIPLASMIC PROTEIN-RELATED"/>
    <property type="match status" value="1"/>
</dbReference>
<feature type="domain" description="Periplasmic binding protein" evidence="6">
    <location>
        <begin position="35"/>
        <end position="302"/>
    </location>
</feature>
<sequence>MKSATLNKMLKKGLIATSILVASSFSATTLANERIAFFVSDLSNVFHQSQATEAKRYAKEKYGAEVVIFDGKADSAVMTQNVDQVAAGAFDGASLHIWDGEAATPGVEEALDEKIAMTSFFSPITDTGIPTARSDEATVSFEMGAQMAKAWKEANPGKPIVMVQLGWPNHTEVSSGRTNPFAEGVLSVDPSAKNLGALDASGGQEAAKQIIVDLLTQQPEVNLIYSEASNLTVGTMAGLSQLGRGKFKDGKPVTEIVASVDFDSVEFEQIYDPNSSLKVSMGLPPIETARGRIDLVMDVINNKVASNSDTAQEFFYKAYTISYWTMPQPDAEKWLEAQFSN</sequence>
<feature type="signal peptide" evidence="5">
    <location>
        <begin position="1"/>
        <end position="27"/>
    </location>
</feature>
<dbReference type="EMBL" id="JAPFIT010000003">
    <property type="protein sequence ID" value="MDC5738514.1"/>
    <property type="molecule type" value="Genomic_DNA"/>
</dbReference>
<proteinExistence type="inferred from homology"/>
<evidence type="ECO:0000256" key="3">
    <source>
        <dbReference type="ARBA" id="ARBA00022181"/>
    </source>
</evidence>
<dbReference type="Proteomes" id="UP001150001">
    <property type="component" value="Unassembled WGS sequence"/>
</dbReference>
<dbReference type="GO" id="GO:0030246">
    <property type="term" value="F:carbohydrate binding"/>
    <property type="evidence" value="ECO:0007669"/>
    <property type="project" value="UniProtKB-ARBA"/>
</dbReference>
<dbReference type="EMBL" id="LUAX01000001">
    <property type="protein sequence ID" value="OAN00143.1"/>
    <property type="molecule type" value="Genomic_DNA"/>
</dbReference>
<dbReference type="SUPFAM" id="SSF53822">
    <property type="entry name" value="Periplasmic binding protein-like I"/>
    <property type="match status" value="1"/>
</dbReference>
<evidence type="ECO:0000256" key="4">
    <source>
        <dbReference type="ARBA" id="ARBA00022729"/>
    </source>
</evidence>
<dbReference type="Pfam" id="PF13407">
    <property type="entry name" value="Peripla_BP_4"/>
    <property type="match status" value="1"/>
</dbReference>
<dbReference type="GO" id="GO:0030313">
    <property type="term" value="C:cell envelope"/>
    <property type="evidence" value="ECO:0007669"/>
    <property type="project" value="UniProtKB-SubCell"/>
</dbReference>
<dbReference type="OrthoDB" id="3600104at2"/>
<reference evidence="7" key="3">
    <citation type="submission" date="2022-11" db="EMBL/GenBank/DDBJ databases">
        <title>Role of the vibriolysin VemA secreted by the emergent pathogen Vibrio europaeus in the colonization of Manila clam mucus.</title>
        <authorList>
            <person name="Martinez C."/>
            <person name="Rodriguez S."/>
            <person name="Vences A."/>
            <person name="Barja J.L."/>
            <person name="Toranzo A.E."/>
            <person name="Dubert J."/>
        </authorList>
    </citation>
    <scope>NUCLEOTIDE SEQUENCE</scope>
    <source>
        <strain evidence="7">3454</strain>
    </source>
</reference>
<dbReference type="InterPro" id="IPR025997">
    <property type="entry name" value="SBP_2_dom"/>
</dbReference>
<dbReference type="Gene3D" id="3.40.50.2300">
    <property type="match status" value="2"/>
</dbReference>
<keyword evidence="12" id="KW-1185">Reference proteome</keyword>
<dbReference type="EMBL" id="CP053541">
    <property type="protein sequence ID" value="QJY35946.1"/>
    <property type="molecule type" value="Genomic_DNA"/>
</dbReference>
<organism evidence="8 10">
    <name type="scientific">Vibrio europaeus</name>
    <dbReference type="NCBI Taxonomy" id="300876"/>
    <lineage>
        <taxon>Bacteria</taxon>
        <taxon>Pseudomonadati</taxon>
        <taxon>Pseudomonadota</taxon>
        <taxon>Gammaproteobacteria</taxon>
        <taxon>Vibrionales</taxon>
        <taxon>Vibrionaceae</taxon>
        <taxon>Vibrio</taxon>
        <taxon>Vibrio oreintalis group</taxon>
    </lineage>
</organism>
<dbReference type="RefSeq" id="WP_069666090.1">
    <property type="nucleotide sequence ID" value="NZ_CP053541.1"/>
</dbReference>
<accession>A0A178JD89</accession>
<dbReference type="PANTHER" id="PTHR46847:SF1">
    <property type="entry name" value="D-ALLOSE-BINDING PERIPLASMIC PROTEIN-RELATED"/>
    <property type="match status" value="1"/>
</dbReference>
<dbReference type="GO" id="GO:0055085">
    <property type="term" value="P:transmembrane transport"/>
    <property type="evidence" value="ECO:0007669"/>
    <property type="project" value="UniProtKB-ARBA"/>
</dbReference>
<dbReference type="AlphaFoldDB" id="A0A178JD89"/>
<evidence type="ECO:0000313" key="9">
    <source>
        <dbReference type="EMBL" id="QJY35946.1"/>
    </source>
</evidence>
<gene>
    <name evidence="8" type="ORF">AZ468_03190</name>
    <name evidence="9" type="ORF">HOO69_04715</name>
    <name evidence="7" type="ORF">OPW20_00445</name>
</gene>
<evidence type="ECO:0000313" key="11">
    <source>
        <dbReference type="Proteomes" id="UP000501443"/>
    </source>
</evidence>
<dbReference type="InterPro" id="IPR028082">
    <property type="entry name" value="Peripla_BP_I"/>
</dbReference>